<organism evidence="1 2">
    <name type="scientific">Paenibacillus donghaensis</name>
    <dbReference type="NCBI Taxonomy" id="414771"/>
    <lineage>
        <taxon>Bacteria</taxon>
        <taxon>Bacillati</taxon>
        <taxon>Bacillota</taxon>
        <taxon>Bacilli</taxon>
        <taxon>Bacillales</taxon>
        <taxon>Paenibacillaceae</taxon>
        <taxon>Paenibacillus</taxon>
    </lineage>
</organism>
<reference evidence="1 2" key="1">
    <citation type="submission" date="2017-06" db="EMBL/GenBank/DDBJ databases">
        <title>Complete genome sequence of Paenibacillus donghaensis KCTC 13049T isolated from East Sea sediment, South Korea.</title>
        <authorList>
            <person name="Jung B.K."/>
            <person name="Hong S.-J."/>
            <person name="Shin J.-H."/>
        </authorList>
    </citation>
    <scope>NUCLEOTIDE SEQUENCE [LARGE SCALE GENOMIC DNA]</scope>
    <source>
        <strain evidence="1 2">KCTC 13049</strain>
    </source>
</reference>
<gene>
    <name evidence="1" type="ORF">B9T62_05405</name>
</gene>
<sequence length="71" mass="7893">MSNAYKVLKTDAESLTAALAQSQVFIVERRGDLAGCAIECGGPVRKWSLQSVKVADAYYMRSEFQFRMDLA</sequence>
<dbReference type="AlphaFoldDB" id="A0A2Z2K6A5"/>
<name>A0A2Z2K6A5_9BACL</name>
<dbReference type="Proteomes" id="UP000249890">
    <property type="component" value="Chromosome"/>
</dbReference>
<dbReference type="KEGG" id="pdh:B9T62_05405"/>
<proteinExistence type="predicted"/>
<evidence type="ECO:0000313" key="2">
    <source>
        <dbReference type="Proteomes" id="UP000249890"/>
    </source>
</evidence>
<keyword evidence="2" id="KW-1185">Reference proteome</keyword>
<protein>
    <submittedName>
        <fullName evidence="1">Uncharacterized protein</fullName>
    </submittedName>
</protein>
<dbReference type="EMBL" id="CP021780">
    <property type="protein sequence ID" value="ASA20284.1"/>
    <property type="molecule type" value="Genomic_DNA"/>
</dbReference>
<accession>A0A2Z2K6A5</accession>
<evidence type="ECO:0000313" key="1">
    <source>
        <dbReference type="EMBL" id="ASA20284.1"/>
    </source>
</evidence>